<dbReference type="OrthoDB" id="2272531at2759"/>
<protein>
    <submittedName>
        <fullName evidence="2">Uncharacterized protein</fullName>
    </submittedName>
</protein>
<name>A0A9P6YP06_RHIOR</name>
<feature type="compositionally biased region" description="Polar residues" evidence="1">
    <location>
        <begin position="143"/>
        <end position="152"/>
    </location>
</feature>
<dbReference type="AlphaFoldDB" id="A0A9P6YP06"/>
<organism evidence="2 3">
    <name type="scientific">Rhizopus oryzae</name>
    <name type="common">Mucormycosis agent</name>
    <name type="synonym">Rhizopus arrhizus var. delemar</name>
    <dbReference type="NCBI Taxonomy" id="64495"/>
    <lineage>
        <taxon>Eukaryota</taxon>
        <taxon>Fungi</taxon>
        <taxon>Fungi incertae sedis</taxon>
        <taxon>Mucoromycota</taxon>
        <taxon>Mucoromycotina</taxon>
        <taxon>Mucoromycetes</taxon>
        <taxon>Mucorales</taxon>
        <taxon>Mucorineae</taxon>
        <taxon>Rhizopodaceae</taxon>
        <taxon>Rhizopus</taxon>
    </lineage>
</organism>
<evidence type="ECO:0000313" key="3">
    <source>
        <dbReference type="Proteomes" id="UP000717996"/>
    </source>
</evidence>
<feature type="compositionally biased region" description="Polar residues" evidence="1">
    <location>
        <begin position="159"/>
        <end position="170"/>
    </location>
</feature>
<comment type="caution">
    <text evidence="2">The sequence shown here is derived from an EMBL/GenBank/DDBJ whole genome shotgun (WGS) entry which is preliminary data.</text>
</comment>
<reference evidence="2" key="1">
    <citation type="journal article" date="2020" name="Microb. Genom.">
        <title>Genetic diversity of clinical and environmental Mucorales isolates obtained from an investigation of mucormycosis cases among solid organ transplant recipients.</title>
        <authorList>
            <person name="Nguyen M.H."/>
            <person name="Kaul D."/>
            <person name="Muto C."/>
            <person name="Cheng S.J."/>
            <person name="Richter R.A."/>
            <person name="Bruno V.M."/>
            <person name="Liu G."/>
            <person name="Beyhan S."/>
            <person name="Sundermann A.J."/>
            <person name="Mounaud S."/>
            <person name="Pasculle A.W."/>
            <person name="Nierman W.C."/>
            <person name="Driscoll E."/>
            <person name="Cumbie R."/>
            <person name="Clancy C.J."/>
            <person name="Dupont C.L."/>
        </authorList>
    </citation>
    <scope>NUCLEOTIDE SEQUENCE</scope>
    <source>
        <strain evidence="2">GL16</strain>
    </source>
</reference>
<proteinExistence type="predicted"/>
<dbReference type="EMBL" id="JAANIT010000028">
    <property type="protein sequence ID" value="KAG1553622.1"/>
    <property type="molecule type" value="Genomic_DNA"/>
</dbReference>
<sequence length="170" mass="19393">MYKPSKLDPAYDEWLKKAHSLVPPFDYFSFADLVLRDNRITNTLYTGILSKSMETSSKYLDESEKALKLFGSRSKKNSAFCGTYEAYWSKRKEDSAINSMRKRQLEGALNITNDIVSNMERIIKKSRITSSSTSVEAITNVAQTEEPYTSSSSEDETNGLLTTTKHVYRR</sequence>
<evidence type="ECO:0000256" key="1">
    <source>
        <dbReference type="SAM" id="MobiDB-lite"/>
    </source>
</evidence>
<dbReference type="Proteomes" id="UP000717996">
    <property type="component" value="Unassembled WGS sequence"/>
</dbReference>
<feature type="region of interest" description="Disordered" evidence="1">
    <location>
        <begin position="143"/>
        <end position="170"/>
    </location>
</feature>
<gene>
    <name evidence="2" type="ORF">G6F51_000467</name>
</gene>
<evidence type="ECO:0000313" key="2">
    <source>
        <dbReference type="EMBL" id="KAG1553622.1"/>
    </source>
</evidence>
<accession>A0A9P6YP06</accession>